<feature type="region of interest" description="Disordered" evidence="1">
    <location>
        <begin position="94"/>
        <end position="130"/>
    </location>
</feature>
<name>A0ABR1RZ97_9PEZI</name>
<sequence>MAGKHDSATATATATEASWRPFAQKLSGFMRHGSTKNRKVSPSQPVQNVGDIDRRSVFKLGRNSSYKAPSATETTFEFKPLEVDISKLESMRLAEGWLEKEPPPRKPDPEQLKKKPLPQPPPSSSTPIADLFASKAEFDSGLSLSTRRHTHLFLDRAAAASNNDAQTIARKPVPTSPAPTTTTTTTEPTRQPPATHQATYSILERGRPVEPKDVIPAEPVAALPTESQSSIAQKRRSLQSSQSNAGPSTPWSSASNKPTTLGGLDNRHSMFAAPVAASTTGRIEAGESASRPTTRSAPAANPLDRIQAWQKSITSAPVAPPPSNAVGTPAASAPVRKVSPRGLAGNRLAWIRELEEKKSNDLRKDIGVLKKQAGGVSSKLAMFENKGNSSSAAPTSNPRMPPLSRSNSTTSRMSSVGLKSTTTNQDNATATPRTSIDTTRSSVHRNSGVMSYYDDSFREKMEGLVSQLAEKDDEEKNKANPAPRKRRITASFVSVEGGRKAAQAMAAAMLSGEKPQVAADSEAKAEEEKSVEAEKEASKEEVSKVEAAEPTPEPEQVEEAEKVEETAAPAEVEEVAAVETPAEAEAQPEAAAPEVAEEKVAEEVPAQEEPVVAEPEPEVAAEQSEPVVEEAAEEAPVAEPVAVEQETQEAEAAVEVPLPESDDEATVADEKSVFESVFEDAVEDQQAKTDI</sequence>
<reference evidence="2 3" key="1">
    <citation type="submission" date="2023-01" db="EMBL/GenBank/DDBJ databases">
        <title>Analysis of 21 Apiospora genomes using comparative genomics revels a genus with tremendous synthesis potential of carbohydrate active enzymes and secondary metabolites.</title>
        <authorList>
            <person name="Sorensen T."/>
        </authorList>
    </citation>
    <scope>NUCLEOTIDE SEQUENCE [LARGE SCALE GENOMIC DNA]</scope>
    <source>
        <strain evidence="2 3">CBS 20057</strain>
    </source>
</reference>
<feature type="region of interest" description="Disordered" evidence="1">
    <location>
        <begin position="1"/>
        <end position="54"/>
    </location>
</feature>
<organism evidence="2 3">
    <name type="scientific">Apiospora marii</name>
    <dbReference type="NCBI Taxonomy" id="335849"/>
    <lineage>
        <taxon>Eukaryota</taxon>
        <taxon>Fungi</taxon>
        <taxon>Dikarya</taxon>
        <taxon>Ascomycota</taxon>
        <taxon>Pezizomycotina</taxon>
        <taxon>Sordariomycetes</taxon>
        <taxon>Xylariomycetidae</taxon>
        <taxon>Amphisphaeriales</taxon>
        <taxon>Apiosporaceae</taxon>
        <taxon>Apiospora</taxon>
    </lineage>
</organism>
<dbReference type="EMBL" id="JAQQWI010000008">
    <property type="protein sequence ID" value="KAK8023246.1"/>
    <property type="molecule type" value="Genomic_DNA"/>
</dbReference>
<feature type="region of interest" description="Disordered" evidence="1">
    <location>
        <begin position="278"/>
        <end position="301"/>
    </location>
</feature>
<proteinExistence type="predicted"/>
<feature type="compositionally biased region" description="Low complexity" evidence="1">
    <location>
        <begin position="577"/>
        <end position="594"/>
    </location>
</feature>
<feature type="region of interest" description="Disordered" evidence="1">
    <location>
        <begin position="385"/>
        <end position="449"/>
    </location>
</feature>
<feature type="compositionally biased region" description="Basic and acidic residues" evidence="1">
    <location>
        <begin position="521"/>
        <end position="547"/>
    </location>
</feature>
<evidence type="ECO:0000313" key="3">
    <source>
        <dbReference type="Proteomes" id="UP001396898"/>
    </source>
</evidence>
<comment type="caution">
    <text evidence="2">The sequence shown here is derived from an EMBL/GenBank/DDBJ whole genome shotgun (WGS) entry which is preliminary data.</text>
</comment>
<feature type="region of interest" description="Disordered" evidence="1">
    <location>
        <begin position="464"/>
        <end position="489"/>
    </location>
</feature>
<protein>
    <submittedName>
        <fullName evidence="2">Uncharacterized protein</fullName>
    </submittedName>
</protein>
<feature type="region of interest" description="Disordered" evidence="1">
    <location>
        <begin position="220"/>
        <end position="266"/>
    </location>
</feature>
<dbReference type="Proteomes" id="UP001396898">
    <property type="component" value="Unassembled WGS sequence"/>
</dbReference>
<feature type="region of interest" description="Disordered" evidence="1">
    <location>
        <begin position="163"/>
        <end position="196"/>
    </location>
</feature>
<accession>A0ABR1RZ97</accession>
<feature type="compositionally biased region" description="Polar residues" evidence="1">
    <location>
        <begin position="386"/>
        <end position="398"/>
    </location>
</feature>
<feature type="compositionally biased region" description="Low complexity" evidence="1">
    <location>
        <begin position="178"/>
        <end position="195"/>
    </location>
</feature>
<feature type="compositionally biased region" description="Polar residues" evidence="1">
    <location>
        <begin position="417"/>
        <end position="449"/>
    </location>
</feature>
<feature type="compositionally biased region" description="Low complexity" evidence="1">
    <location>
        <begin position="634"/>
        <end position="656"/>
    </location>
</feature>
<feature type="compositionally biased region" description="Polar residues" evidence="1">
    <location>
        <begin position="225"/>
        <end position="259"/>
    </location>
</feature>
<feature type="compositionally biased region" description="Basic and acidic residues" evidence="1">
    <location>
        <begin position="94"/>
        <end position="113"/>
    </location>
</feature>
<feature type="compositionally biased region" description="Low complexity" evidence="1">
    <location>
        <begin position="603"/>
        <end position="626"/>
    </location>
</feature>
<feature type="compositionally biased region" description="Low complexity" evidence="1">
    <location>
        <begin position="404"/>
        <end position="415"/>
    </location>
</feature>
<evidence type="ECO:0000256" key="1">
    <source>
        <dbReference type="SAM" id="MobiDB-lite"/>
    </source>
</evidence>
<evidence type="ECO:0000313" key="2">
    <source>
        <dbReference type="EMBL" id="KAK8023246.1"/>
    </source>
</evidence>
<feature type="region of interest" description="Disordered" evidence="1">
    <location>
        <begin position="506"/>
        <end position="666"/>
    </location>
</feature>
<gene>
    <name evidence="2" type="ORF">PG991_006485</name>
</gene>
<keyword evidence="3" id="KW-1185">Reference proteome</keyword>